<name>A0A5N5V7Y8_MYCPH</name>
<sequence length="155" mass="16819">MGGIVIARKWPRIFSVVRALVLMVGAGVLAAPGLMDGRRVEGAPTANSADVAAVRAEREAAEEQARIAAENAALAGLEAEVLTNMREHFSDPERSRLGIEVLDIALVRVAEHQYEGLVKMTAFGGSPSNVKVDVHADGRTVMWQLDRNDVRRLFF</sequence>
<dbReference type="GeneID" id="74301845"/>
<evidence type="ECO:0000313" key="3">
    <source>
        <dbReference type="Proteomes" id="UP000325690"/>
    </source>
</evidence>
<organism evidence="2 3">
    <name type="scientific">Mycolicibacterium phlei DSM 43239 = CCUG 21000</name>
    <dbReference type="NCBI Taxonomy" id="1226750"/>
    <lineage>
        <taxon>Bacteria</taxon>
        <taxon>Bacillati</taxon>
        <taxon>Actinomycetota</taxon>
        <taxon>Actinomycetes</taxon>
        <taxon>Mycobacteriales</taxon>
        <taxon>Mycobacteriaceae</taxon>
        <taxon>Mycolicibacterium</taxon>
    </lineage>
</organism>
<comment type="caution">
    <text evidence="2">The sequence shown here is derived from an EMBL/GenBank/DDBJ whole genome shotgun (WGS) entry which is preliminary data.</text>
</comment>
<dbReference type="RefSeq" id="WP_061489946.1">
    <property type="nucleotide sequence ID" value="NZ_ANBO01000023.1"/>
</dbReference>
<reference evidence="2 3" key="1">
    <citation type="submission" date="2012-10" db="EMBL/GenBank/DDBJ databases">
        <title>The draft sequence of the Mycobacterium pheli genome.</title>
        <authorList>
            <person name="Pettersson B.M.F."/>
            <person name="Das S."/>
            <person name="Dasgupta S."/>
            <person name="Bhattacharya A."/>
            <person name="Kirsebom L.A."/>
        </authorList>
    </citation>
    <scope>NUCLEOTIDE SEQUENCE [LARGE SCALE GENOMIC DNA]</scope>
    <source>
        <strain evidence="2 3">CCUG 21000</strain>
    </source>
</reference>
<feature type="coiled-coil region" evidence="1">
    <location>
        <begin position="51"/>
        <end position="80"/>
    </location>
</feature>
<proteinExistence type="predicted"/>
<accession>A0A5N5V7Y8</accession>
<protein>
    <submittedName>
        <fullName evidence="2">Uncharacterized protein</fullName>
    </submittedName>
</protein>
<evidence type="ECO:0000256" key="1">
    <source>
        <dbReference type="SAM" id="Coils"/>
    </source>
</evidence>
<dbReference type="Proteomes" id="UP000325690">
    <property type="component" value="Unassembled WGS sequence"/>
</dbReference>
<keyword evidence="3" id="KW-1185">Reference proteome</keyword>
<keyword evidence="1" id="KW-0175">Coiled coil</keyword>
<gene>
    <name evidence="2" type="ORF">MPHL21000_11420</name>
</gene>
<dbReference type="EMBL" id="ANBP01000012">
    <property type="protein sequence ID" value="KAB7756740.1"/>
    <property type="molecule type" value="Genomic_DNA"/>
</dbReference>
<evidence type="ECO:0000313" key="2">
    <source>
        <dbReference type="EMBL" id="KAB7756740.1"/>
    </source>
</evidence>
<dbReference type="AlphaFoldDB" id="A0A5N5V7Y8"/>